<name>A0A365H929_9ACTN</name>
<keyword evidence="4" id="KW-1185">Reference proteome</keyword>
<dbReference type="PROSITE" id="PS51257">
    <property type="entry name" value="PROKAR_LIPOPROTEIN"/>
    <property type="match status" value="1"/>
</dbReference>
<evidence type="ECO:0000256" key="2">
    <source>
        <dbReference type="SAM" id="SignalP"/>
    </source>
</evidence>
<proteinExistence type="predicted"/>
<keyword evidence="2" id="KW-0732">Signal</keyword>
<sequence>MQFTFGRRHAAALVLLPALTLTACGGDDTSSAPPPSATGAPSAPAAGSAPAPGASGGTTGPRSVAPVPPQPTELRALTACMRKEGINIPEPPQTWSPPPGFDMRKGQIALQKCMKQLAPPSPR</sequence>
<protein>
    <submittedName>
        <fullName evidence="3">Uncharacterized protein</fullName>
    </submittedName>
</protein>
<dbReference type="Proteomes" id="UP000251891">
    <property type="component" value="Unassembled WGS sequence"/>
</dbReference>
<organism evidence="3 4">
    <name type="scientific">Actinomadura craniellae</name>
    <dbReference type="NCBI Taxonomy" id="2231787"/>
    <lineage>
        <taxon>Bacteria</taxon>
        <taxon>Bacillati</taxon>
        <taxon>Actinomycetota</taxon>
        <taxon>Actinomycetes</taxon>
        <taxon>Streptosporangiales</taxon>
        <taxon>Thermomonosporaceae</taxon>
        <taxon>Actinomadura</taxon>
    </lineage>
</organism>
<feature type="region of interest" description="Disordered" evidence="1">
    <location>
        <begin position="23"/>
        <end position="73"/>
    </location>
</feature>
<evidence type="ECO:0000313" key="3">
    <source>
        <dbReference type="EMBL" id="RAY15640.1"/>
    </source>
</evidence>
<dbReference type="RefSeq" id="WP_111864102.1">
    <property type="nucleotide sequence ID" value="NZ_QLYX01000003.1"/>
</dbReference>
<accession>A0A365H929</accession>
<evidence type="ECO:0000256" key="1">
    <source>
        <dbReference type="SAM" id="MobiDB-lite"/>
    </source>
</evidence>
<dbReference type="AlphaFoldDB" id="A0A365H929"/>
<feature type="signal peptide" evidence="2">
    <location>
        <begin position="1"/>
        <end position="23"/>
    </location>
</feature>
<comment type="caution">
    <text evidence="3">The sequence shown here is derived from an EMBL/GenBank/DDBJ whole genome shotgun (WGS) entry which is preliminary data.</text>
</comment>
<dbReference type="OrthoDB" id="3482582at2"/>
<feature type="compositionally biased region" description="Low complexity" evidence="1">
    <location>
        <begin position="37"/>
        <end position="53"/>
    </location>
</feature>
<evidence type="ECO:0000313" key="4">
    <source>
        <dbReference type="Proteomes" id="UP000251891"/>
    </source>
</evidence>
<gene>
    <name evidence="3" type="ORF">DPM19_07565</name>
</gene>
<reference evidence="3 4" key="1">
    <citation type="submission" date="2018-06" db="EMBL/GenBank/DDBJ databases">
        <title>Actinomadura craniellae sp. nov. isolated from marine sponge Craniella sp.</title>
        <authorList>
            <person name="Li L."/>
            <person name="Xu Q.H."/>
            <person name="Lin H.W."/>
            <person name="Lu Y.H."/>
        </authorList>
    </citation>
    <scope>NUCLEOTIDE SEQUENCE [LARGE SCALE GENOMIC DNA]</scope>
    <source>
        <strain evidence="3 4">LHW63021</strain>
    </source>
</reference>
<feature type="chain" id="PRO_5038449234" evidence="2">
    <location>
        <begin position="24"/>
        <end position="123"/>
    </location>
</feature>
<dbReference type="EMBL" id="QLYX01000003">
    <property type="protein sequence ID" value="RAY15640.1"/>
    <property type="molecule type" value="Genomic_DNA"/>
</dbReference>